<evidence type="ECO:0000313" key="2">
    <source>
        <dbReference type="EMBL" id="CAF4279664.1"/>
    </source>
</evidence>
<feature type="signal peptide" evidence="1">
    <location>
        <begin position="1"/>
        <end position="16"/>
    </location>
</feature>
<gene>
    <name evidence="2" type="ORF">JBS370_LOCUS39710</name>
</gene>
<keyword evidence="1" id="KW-0732">Signal</keyword>
<evidence type="ECO:0000256" key="1">
    <source>
        <dbReference type="SAM" id="SignalP"/>
    </source>
</evidence>
<protein>
    <submittedName>
        <fullName evidence="2">Uncharacterized protein</fullName>
    </submittedName>
</protein>
<dbReference type="AlphaFoldDB" id="A0A820GMN0"/>
<dbReference type="Proteomes" id="UP000663836">
    <property type="component" value="Unassembled WGS sequence"/>
</dbReference>
<comment type="caution">
    <text evidence="2">The sequence shown here is derived from an EMBL/GenBank/DDBJ whole genome shotgun (WGS) entry which is preliminary data.</text>
</comment>
<dbReference type="EMBL" id="CAJOBD010029642">
    <property type="protein sequence ID" value="CAF4279664.1"/>
    <property type="molecule type" value="Genomic_DNA"/>
</dbReference>
<name>A0A820GMN0_9BILA</name>
<reference evidence="2" key="1">
    <citation type="submission" date="2021-02" db="EMBL/GenBank/DDBJ databases">
        <authorList>
            <person name="Nowell W R."/>
        </authorList>
    </citation>
    <scope>NUCLEOTIDE SEQUENCE</scope>
</reference>
<organism evidence="2 3">
    <name type="scientific">Rotaria sordida</name>
    <dbReference type="NCBI Taxonomy" id="392033"/>
    <lineage>
        <taxon>Eukaryota</taxon>
        <taxon>Metazoa</taxon>
        <taxon>Spiralia</taxon>
        <taxon>Gnathifera</taxon>
        <taxon>Rotifera</taxon>
        <taxon>Eurotatoria</taxon>
        <taxon>Bdelloidea</taxon>
        <taxon>Philodinida</taxon>
        <taxon>Philodinidae</taxon>
        <taxon>Rotaria</taxon>
    </lineage>
</organism>
<feature type="chain" id="PRO_5032501574" evidence="1">
    <location>
        <begin position="17"/>
        <end position="56"/>
    </location>
</feature>
<evidence type="ECO:0000313" key="3">
    <source>
        <dbReference type="Proteomes" id="UP000663836"/>
    </source>
</evidence>
<proteinExistence type="predicted"/>
<accession>A0A820GMN0</accession>
<sequence length="56" mass="6248">SQISFLSLFFIRLASRIPVIANLDLFQNSELKQNLTTTIDSRSKGVAGSARISKFF</sequence>
<feature type="non-terminal residue" evidence="2">
    <location>
        <position position="1"/>
    </location>
</feature>